<organism evidence="4 5">
    <name type="scientific">Lactobacillus jensenii</name>
    <dbReference type="NCBI Taxonomy" id="109790"/>
    <lineage>
        <taxon>Bacteria</taxon>
        <taxon>Bacillati</taxon>
        <taxon>Bacillota</taxon>
        <taxon>Bacilli</taxon>
        <taxon>Lactobacillales</taxon>
        <taxon>Lactobacillaceae</taxon>
        <taxon>Lactobacillus</taxon>
    </lineage>
</organism>
<dbReference type="AlphaFoldDB" id="A0A5N1IFY9"/>
<accession>A0A5N1IFY9</accession>
<dbReference type="GO" id="GO:0016491">
    <property type="term" value="F:oxidoreductase activity"/>
    <property type="evidence" value="ECO:0007669"/>
    <property type="project" value="UniProtKB-KW"/>
</dbReference>
<name>A0A5N1IFY9_LACJE</name>
<proteinExistence type="inferred from homology"/>
<dbReference type="SUPFAM" id="SSF55469">
    <property type="entry name" value="FMN-dependent nitroreductase-like"/>
    <property type="match status" value="1"/>
</dbReference>
<dbReference type="Pfam" id="PF00881">
    <property type="entry name" value="Nitroreductase"/>
    <property type="match status" value="1"/>
</dbReference>
<protein>
    <submittedName>
        <fullName evidence="4">Nitrobenzoate reductase</fullName>
    </submittedName>
</protein>
<sequence>METKQAIEDRHSVRVFTNKDVEVNKLKGLVKLAQKAPSWVDSQPWKIYLVRGKSLAKLKELHLKNSKTDRSAAPEWPTMHRVNWDEFPRDNMAKLNLHRTNYLTKDELDSGWAEAQQNLYYAPAVFYLTIPQNSSNWSIYDLGAFAQKLMLAATDMGLGSMVAYEFVKYPDEIRQILPIPEKEAIAVGIAVGYEAEDHINNFRSERLSLDNVLQIFD</sequence>
<evidence type="ECO:0000313" key="5">
    <source>
        <dbReference type="Proteomes" id="UP000327236"/>
    </source>
</evidence>
<dbReference type="Proteomes" id="UP000327236">
    <property type="component" value="Unassembled WGS sequence"/>
</dbReference>
<feature type="domain" description="Nitroreductase" evidence="3">
    <location>
        <begin position="7"/>
        <end position="193"/>
    </location>
</feature>
<evidence type="ECO:0000313" key="4">
    <source>
        <dbReference type="EMBL" id="KAA9322847.1"/>
    </source>
</evidence>
<comment type="caution">
    <text evidence="4">The sequence shown here is derived from an EMBL/GenBank/DDBJ whole genome shotgun (WGS) entry which is preliminary data.</text>
</comment>
<evidence type="ECO:0000259" key="3">
    <source>
        <dbReference type="Pfam" id="PF00881"/>
    </source>
</evidence>
<dbReference type="OrthoDB" id="9812105at2"/>
<evidence type="ECO:0000256" key="2">
    <source>
        <dbReference type="ARBA" id="ARBA00023002"/>
    </source>
</evidence>
<keyword evidence="2" id="KW-0560">Oxidoreductase</keyword>
<gene>
    <name evidence="4" type="ORF">F6H94_04350</name>
</gene>
<dbReference type="PANTHER" id="PTHR43673:SF10">
    <property type="entry name" value="NADH DEHYDROGENASE_NAD(P)H NITROREDUCTASE XCC3605-RELATED"/>
    <property type="match status" value="1"/>
</dbReference>
<dbReference type="EMBL" id="VYWW01000015">
    <property type="protein sequence ID" value="KAA9322847.1"/>
    <property type="molecule type" value="Genomic_DNA"/>
</dbReference>
<dbReference type="Gene3D" id="3.40.109.10">
    <property type="entry name" value="NADH Oxidase"/>
    <property type="match status" value="1"/>
</dbReference>
<evidence type="ECO:0000256" key="1">
    <source>
        <dbReference type="ARBA" id="ARBA00007118"/>
    </source>
</evidence>
<dbReference type="CDD" id="cd02136">
    <property type="entry name" value="PnbA_NfnB-like"/>
    <property type="match status" value="1"/>
</dbReference>
<dbReference type="PANTHER" id="PTHR43673">
    <property type="entry name" value="NAD(P)H NITROREDUCTASE YDGI-RELATED"/>
    <property type="match status" value="1"/>
</dbReference>
<comment type="similarity">
    <text evidence="1">Belongs to the nitroreductase family.</text>
</comment>
<dbReference type="RefSeq" id="WP_151141463.1">
    <property type="nucleotide sequence ID" value="NZ_VYWW01000015.1"/>
</dbReference>
<dbReference type="InterPro" id="IPR029479">
    <property type="entry name" value="Nitroreductase"/>
</dbReference>
<reference evidence="4 5" key="1">
    <citation type="submission" date="2019-09" db="EMBL/GenBank/DDBJ databases">
        <title>Draft genome sequence assemblies of isolates from the urinary tract.</title>
        <authorList>
            <person name="Mores C.R."/>
            <person name="Putonti C."/>
            <person name="Wolfe A.J."/>
        </authorList>
    </citation>
    <scope>NUCLEOTIDE SEQUENCE [LARGE SCALE GENOMIC DNA]</scope>
    <source>
        <strain evidence="4 5">UMB246</strain>
    </source>
</reference>
<dbReference type="InterPro" id="IPR000415">
    <property type="entry name" value="Nitroreductase-like"/>
</dbReference>